<evidence type="ECO:0000313" key="3">
    <source>
        <dbReference type="Proteomes" id="UP000220527"/>
    </source>
</evidence>
<dbReference type="AlphaFoldDB" id="A0A2A6RNV4"/>
<dbReference type="InterPro" id="IPR002545">
    <property type="entry name" value="CheW-lke_dom"/>
</dbReference>
<dbReference type="OrthoDB" id="165318at2"/>
<dbReference type="RefSeq" id="WP_097642579.1">
    <property type="nucleotide sequence ID" value="NZ_NQWI01000007.1"/>
</dbReference>
<proteinExistence type="predicted"/>
<keyword evidence="3" id="KW-1185">Reference proteome</keyword>
<dbReference type="SUPFAM" id="SSF50341">
    <property type="entry name" value="CheW-like"/>
    <property type="match status" value="1"/>
</dbReference>
<dbReference type="GO" id="GO:0007165">
    <property type="term" value="P:signal transduction"/>
    <property type="evidence" value="ECO:0007669"/>
    <property type="project" value="InterPro"/>
</dbReference>
<dbReference type="PROSITE" id="PS50851">
    <property type="entry name" value="CHEW"/>
    <property type="match status" value="1"/>
</dbReference>
<dbReference type="InterPro" id="IPR039315">
    <property type="entry name" value="CheW"/>
</dbReference>
<feature type="domain" description="CheW-like" evidence="1">
    <location>
        <begin position="35"/>
        <end position="171"/>
    </location>
</feature>
<dbReference type="GO" id="GO:0006935">
    <property type="term" value="P:chemotaxis"/>
    <property type="evidence" value="ECO:0007669"/>
    <property type="project" value="InterPro"/>
</dbReference>
<organism evidence="2 3">
    <name type="scientific">Candidatus Viridilinea mediisalina</name>
    <dbReference type="NCBI Taxonomy" id="2024553"/>
    <lineage>
        <taxon>Bacteria</taxon>
        <taxon>Bacillati</taxon>
        <taxon>Chloroflexota</taxon>
        <taxon>Chloroflexia</taxon>
        <taxon>Chloroflexales</taxon>
        <taxon>Chloroflexineae</taxon>
        <taxon>Oscillochloridaceae</taxon>
        <taxon>Candidatus Viridilinea</taxon>
    </lineage>
</organism>
<name>A0A2A6RNV4_9CHLR</name>
<dbReference type="Gene3D" id="2.30.30.40">
    <property type="entry name" value="SH3 Domains"/>
    <property type="match status" value="1"/>
</dbReference>
<evidence type="ECO:0000259" key="1">
    <source>
        <dbReference type="PROSITE" id="PS50851"/>
    </source>
</evidence>
<dbReference type="SMART" id="SM00260">
    <property type="entry name" value="CheW"/>
    <property type="match status" value="1"/>
</dbReference>
<evidence type="ECO:0000313" key="2">
    <source>
        <dbReference type="EMBL" id="PDW04596.1"/>
    </source>
</evidence>
<dbReference type="EMBL" id="NQWI01000007">
    <property type="protein sequence ID" value="PDW04596.1"/>
    <property type="molecule type" value="Genomic_DNA"/>
</dbReference>
<reference evidence="3" key="1">
    <citation type="submission" date="2017-08" db="EMBL/GenBank/DDBJ databases">
        <authorList>
            <person name="Grouzdev D.S."/>
            <person name="Gaisin V.A."/>
            <person name="Rysina M.S."/>
            <person name="Gorlenko V.M."/>
        </authorList>
    </citation>
    <scope>NUCLEOTIDE SEQUENCE [LARGE SCALE GENOMIC DNA]</scope>
    <source>
        <strain evidence="3">Kir15-3F</strain>
    </source>
</reference>
<comment type="caution">
    <text evidence="2">The sequence shown here is derived from an EMBL/GenBank/DDBJ whole genome shotgun (WGS) entry which is preliminary data.</text>
</comment>
<dbReference type="Gene3D" id="2.40.50.180">
    <property type="entry name" value="CheA-289, Domain 4"/>
    <property type="match status" value="1"/>
</dbReference>
<protein>
    <recommendedName>
        <fullName evidence="1">CheW-like domain-containing protein</fullName>
    </recommendedName>
</protein>
<dbReference type="PANTHER" id="PTHR22617">
    <property type="entry name" value="CHEMOTAXIS SENSOR HISTIDINE KINASE-RELATED"/>
    <property type="match status" value="1"/>
</dbReference>
<sequence>MELRELLDNPEAWAILSERARALALQEEVAVGDLGAATLTFHLGGSRYSLPAMAVREVQPLGHCTPLPAVPPFVLGLVNVRGRLITALDLRPLLGLPAETPPPTAMLLIVSVADSEIGLVADSVLAVSRHLAELVPAPSTAAGRGVAWVRGVDPELSIHLDPELLFAEPALVVNAEAAGL</sequence>
<gene>
    <name evidence="2" type="ORF">CJ255_02785</name>
</gene>
<accession>A0A2A6RNV4</accession>
<dbReference type="Proteomes" id="UP000220527">
    <property type="component" value="Unassembled WGS sequence"/>
</dbReference>
<dbReference type="GO" id="GO:0005829">
    <property type="term" value="C:cytosol"/>
    <property type="evidence" value="ECO:0007669"/>
    <property type="project" value="TreeGrafter"/>
</dbReference>
<dbReference type="Pfam" id="PF01584">
    <property type="entry name" value="CheW"/>
    <property type="match status" value="1"/>
</dbReference>
<dbReference type="InterPro" id="IPR036061">
    <property type="entry name" value="CheW-like_dom_sf"/>
</dbReference>
<dbReference type="PANTHER" id="PTHR22617:SF23">
    <property type="entry name" value="CHEMOTAXIS PROTEIN CHEW"/>
    <property type="match status" value="1"/>
</dbReference>